<sequence>MPSQTSDTPSRTAAEKSKTSQAVIEPHNAPDGMQAFPQTSLAQASYTGVSPQNLILAVPHLKAASRSATDRTDNHDDAIAKEELATATLSELGVNETLLDSLAEGDESEVPQTGFEAVLQKKVNAGIDKWTEFEKRGKNRPQLDRQQIKQLEKLIAEQSIYTSDSAALRLIAVAIKEITTITNAQWEKLAAPEYSRLIEQLNTVGGWLAQASADINQIMSLNNPQYWQQFKDTATQEIFQLTAEYLLTSDTQNSLSPKDKKAAETYVEAVYNSASIATKSFAQTILELKFEDLRHHMASLAKTAYSPMKEQIKTLDNYLDVGREVVPFSANAPTLVKKTLKPDDVYLDLLQVFQHSKIALLASVTELKSIKRKVKPYEPTGIKIHNSIESAKKGIRHFGTELADEPIEILIRASTSFDRLANNTIAYFTPLVKTVFRKSRIAMNVHTPANKLDASDDDLLRMYALISAAPLGMLNATQSIQEVTTNLLNIASLAEKRSSSRKGVFGQPNTSADAQVNGQPEPFFEEDDKLKHAVSQALQHVLGTMYADQTKESIKLSNKIKDRKEATDSLNNAISNAHKIAALVETNASEDAVTADLKKTISFIPASRHPEGKARLLRLEDSLRPAVVELMTATAKLKNITYPIDTSRFDAEYIVLTCRKVLQLAARVKDRIKLATTDLTGAPLNNYSRLGILAKDIGQVITEEKKAYLKDYPDNPDKHKEVDEAVDKMLRRLQGNFTSDKDPDAVVLGKWMDLALHDAENDSLYWPETIEQVLAQFPKISDYLHQWGEKKVAYNSIVGAMAGCLRNGYEALDRLTSISPRKNYLWPRLRYFKIIFAPLIIMWGIRKLKKGTRPGQDPTLAIEDFVGREVQKLAFRIVTSVLPRGFNTALAGAFFLHGLYKGGENRSKFLERVKKRAMGDIVFAGLEQPFLKYSANRKEAVSALKTEIRKLQEAAEATKSVPLRDSAPISTAVKTKDQGSIKPPLISHPAASTAPPNAQPLNMNDELPQGDEPAYGVGTEPAENTVPALVNPAPPLQNQETVEFPEYEEQERLKRSIQALKQNNLQLRSKINANDATSARIRYTEGPADYAQGHTYLPRKKVIERRNTTRRLKADNANFQKNIHKNNNDIKDLEVKIKNLEPKAQEQRELVDLRSAYITHIKEGLRLQALRSKHGKKLKKVQSELKKLKEAMKGASSKHARTAGNTLAGLLKVQADLERRLRGNHGNSTRNTNRAYEIYTKYRSKLQAYRLKNSLSDRVADPLENDSSMTLSSNEILDMTARQSKPVDKDDESIKSYIGNTIMNVIANKVGVEDAAKVKLSDSFVVNTEMRGPTAPMGNGGANFTVTPNYLSLTDVALGNPWRAESTFVTGSTRVHSIAPNQEGTPASVVAALKSGDIRNGIEQKFSSDLGALKDNDVAKMKYGAYAKQQTSIILLANMQGSSNSEKYRISKLAWDGFFEPKPFKFKGKVLAGVIAYGTEDKMLLVSYEHNTSFIYTKNDENKLMWQFISPHLSVFDLLRATASDKFSPKASIGLAGIEDYLTDPRIGIGETSEWEAALWAAKIEQMKSNLDGFVYTTSEHSSDRKIAYTKSLLQFAEFATLILLLGVPTVPQTLLGIFFGLGFAAAGEVVERINMANTDQGDSYKSSEESIEIGRILLAIGVLPEVWMGRKVLINTVGNTSTRLSNIYNKASKLAKERVAARKLTPKQKSVLSAKHGAADASFKNRISPGSTSRQGAVLNLQVETGVITPEVAAAQGVSADTFLSGSSKKIENATQFIDMTPGSRMSIRDADNNVIFTGINLGEGKVAGINNTLINPEQSDSWVTIDLSDADILTHSENGWTLKSSNTPIKIVTEVETPDVNLNNTTLSAANDTESMPPLTRQATVTQLPTTETPIPLGTSVVTDLDDPLKSSMATMLDKLKVEPAIKLAMNPPFGTVSRNFLQNVRARLLESDIGMTDIQYRVVYFWSESDQHTYMRHIVITGEKDGQRYVFDLTARRLGNLNIAAIDDPFILTEAQWLEKYRSFDGDLMIKYLDTSSPTLASHRFNPLTPPSLSGYNANSTINLTEPTWFKTLISPAYVTDTASSMANLTTEESVLFKALSDTLTKRSVDSKSKYISRLLNKPKPITTGEQLSSVPASQVVVISDGDLHHHVLFSLGNGKFAAHRLDEVDSSLPRSNGIITAETLKQKMVQGKIGKFSLASGEINKAKLTFESFLGKGSKITKGANNVITIEMIRSPGADDPLYTFLSMSPLEHLWNARGLLLKTDATFGIAVTYVVSSYVERDKEPPIVQALSNFLDSEVTHHNIRNNQTTTYLPQAQNPE</sequence>
<feature type="region of interest" description="Disordered" evidence="2">
    <location>
        <begin position="1"/>
        <end position="35"/>
    </location>
</feature>
<feature type="coiled-coil region" evidence="1">
    <location>
        <begin position="1116"/>
        <end position="1198"/>
    </location>
</feature>
<feature type="domain" description="Tox-PLDMTX" evidence="3">
    <location>
        <begin position="1955"/>
        <end position="2058"/>
    </location>
</feature>
<dbReference type="InterPro" id="IPR028907">
    <property type="entry name" value="Tox-PLDMTX_dom"/>
</dbReference>
<keyword evidence="1" id="KW-0175">Coiled coil</keyword>
<evidence type="ECO:0000256" key="2">
    <source>
        <dbReference type="SAM" id="MobiDB-lite"/>
    </source>
</evidence>
<dbReference type="Gene3D" id="3.10.670.10">
    <property type="entry name" value="Secreted effector protein ssei"/>
    <property type="match status" value="1"/>
</dbReference>
<dbReference type="EMBL" id="VFIO01000001">
    <property type="protein sequence ID" value="TWR92389.1"/>
    <property type="molecule type" value="Genomic_DNA"/>
</dbReference>
<organism evidence="4 5">
    <name type="scientific">Pseudomonas saxonica</name>
    <dbReference type="NCBI Taxonomy" id="2600598"/>
    <lineage>
        <taxon>Bacteria</taxon>
        <taxon>Pseudomonadati</taxon>
        <taxon>Pseudomonadota</taxon>
        <taxon>Gammaproteobacteria</taxon>
        <taxon>Pseudomonadales</taxon>
        <taxon>Pseudomonadaceae</taxon>
        <taxon>Pseudomonas</taxon>
    </lineage>
</organism>
<accession>A0ABY3GL20</accession>
<comment type="caution">
    <text evidence="4">The sequence shown here is derived from an EMBL/GenBank/DDBJ whole genome shotgun (WGS) entry which is preliminary data.</text>
</comment>
<dbReference type="Proteomes" id="UP000318428">
    <property type="component" value="Unassembled WGS sequence"/>
</dbReference>
<gene>
    <name evidence="4" type="ORF">FJD38_01855</name>
</gene>
<evidence type="ECO:0000256" key="1">
    <source>
        <dbReference type="SAM" id="Coils"/>
    </source>
</evidence>
<evidence type="ECO:0000259" key="3">
    <source>
        <dbReference type="Pfam" id="PF15645"/>
    </source>
</evidence>
<proteinExistence type="predicted"/>
<feature type="compositionally biased region" description="Polar residues" evidence="2">
    <location>
        <begin position="1"/>
        <end position="11"/>
    </location>
</feature>
<dbReference type="Pfam" id="PF15645">
    <property type="entry name" value="Tox-PLDMTX"/>
    <property type="match status" value="1"/>
</dbReference>
<feature type="region of interest" description="Disordered" evidence="2">
    <location>
        <begin position="968"/>
        <end position="1014"/>
    </location>
</feature>
<evidence type="ECO:0000313" key="4">
    <source>
        <dbReference type="EMBL" id="TWR92389.1"/>
    </source>
</evidence>
<protein>
    <recommendedName>
        <fullName evidence="3">Tox-PLDMTX domain-containing protein</fullName>
    </recommendedName>
</protein>
<evidence type="ECO:0000313" key="5">
    <source>
        <dbReference type="Proteomes" id="UP000318428"/>
    </source>
</evidence>
<keyword evidence="5" id="KW-1185">Reference proteome</keyword>
<reference evidence="4 5" key="1">
    <citation type="submission" date="2019-06" db="EMBL/GenBank/DDBJ databases">
        <title>Pseudomonas bimorpha sp. nov. isolated from bovine raw milk and skim milk concentrate.</title>
        <authorList>
            <person name="Hofmann K."/>
            <person name="Huptas C."/>
            <person name="Doll E."/>
            <person name="Scherer S."/>
            <person name="Wenning M."/>
        </authorList>
    </citation>
    <scope>NUCLEOTIDE SEQUENCE [LARGE SCALE GENOMIC DNA]</scope>
    <source>
        <strain evidence="4 5">DSM 108989</strain>
    </source>
</reference>
<name>A0ABY3GL20_9PSED</name>